<keyword evidence="2 8" id="KW-0560">Oxidoreductase</keyword>
<comment type="caution">
    <text evidence="8">The sequence shown here is derived from an EMBL/GenBank/DDBJ whole genome shotgun (WGS) entry which is preliminary data.</text>
</comment>
<feature type="domain" description="SoxA A3" evidence="7">
    <location>
        <begin position="529"/>
        <end position="613"/>
    </location>
</feature>
<dbReference type="InterPro" id="IPR042204">
    <property type="entry name" value="2Fe-2S-bd_N"/>
</dbReference>
<dbReference type="InterPro" id="IPR027266">
    <property type="entry name" value="TrmE/GcvT-like"/>
</dbReference>
<dbReference type="NCBIfam" id="TIGR01372">
    <property type="entry name" value="soxA"/>
    <property type="match status" value="1"/>
</dbReference>
<dbReference type="Pfam" id="PF13510">
    <property type="entry name" value="Fer2_4"/>
    <property type="match status" value="1"/>
</dbReference>
<dbReference type="Pfam" id="PF08669">
    <property type="entry name" value="GCV_T_C"/>
    <property type="match status" value="1"/>
</dbReference>
<evidence type="ECO:0000259" key="5">
    <source>
        <dbReference type="Pfam" id="PF07992"/>
    </source>
</evidence>
<dbReference type="Gene3D" id="3.10.20.440">
    <property type="entry name" value="2Fe-2S iron-sulphur cluster binding domain, sarcosine oxidase, alpha subunit, N-terminal domain"/>
    <property type="match status" value="1"/>
</dbReference>
<dbReference type="InterPro" id="IPR006222">
    <property type="entry name" value="GCVT_N"/>
</dbReference>
<dbReference type="Proteomes" id="UP000555728">
    <property type="component" value="Unassembled WGS sequence"/>
</dbReference>
<dbReference type="GO" id="GO:0008115">
    <property type="term" value="F:sarcosine oxidase activity"/>
    <property type="evidence" value="ECO:0007669"/>
    <property type="project" value="UniProtKB-EC"/>
</dbReference>
<dbReference type="SUPFAM" id="SSF103025">
    <property type="entry name" value="Folate-binding domain"/>
    <property type="match status" value="1"/>
</dbReference>
<evidence type="ECO:0000256" key="3">
    <source>
        <dbReference type="SAM" id="MobiDB-lite"/>
    </source>
</evidence>
<reference evidence="8 9" key="1">
    <citation type="submission" date="2020-08" db="EMBL/GenBank/DDBJ databases">
        <title>Genome sequencing of Purple Non-Sulfur Bacteria from various extreme environments.</title>
        <authorList>
            <person name="Mayer M."/>
        </authorList>
    </citation>
    <scope>NUCLEOTIDE SEQUENCE [LARGE SCALE GENOMIC DNA]</scope>
    <source>
        <strain evidence="8 9">JA135</strain>
    </source>
</reference>
<dbReference type="InterPro" id="IPR029043">
    <property type="entry name" value="GcvT/YgfZ_C"/>
</dbReference>
<dbReference type="Gene3D" id="3.50.50.60">
    <property type="entry name" value="FAD/NAD(P)-binding domain"/>
    <property type="match status" value="1"/>
</dbReference>
<dbReference type="InterPro" id="IPR036188">
    <property type="entry name" value="FAD/NAD-bd_sf"/>
</dbReference>
<dbReference type="RefSeq" id="WP_184434904.1">
    <property type="nucleotide sequence ID" value="NZ_JACIGI010000014.1"/>
</dbReference>
<sequence length="1027" mass="110965">MTEHTQDGRRPDGGLIDRSKRLRFRFNGHWMDGHPGDTLASALLANGVHLVGRSMKYHRPRGLLAAGPEDPGGLVQLHGQDPARTDPNCRATQVPLVDGLEADSVNVWPSVERDLGAGLGAAERIMGAGFYYKVMHGSQWMWQHGFEPLIRRAAGFGKAPTQPDPDRYDHRHVHCDVLIVGAGPAGLAAAQSAICSGARVILAEQDERLGGSLLARDRRIDGWSGPDWVAAVEARLRACPAVRLLPRTTVTGYYDRNYLVALERVTDHLPLDQAPAGRPRQRLWHIRAARVVLATGAHERPLVFGDNDRPGIMLAGAAQAYLHRWAVLPGRDVVLFTNNDAAYEAALDLHAAGASVRAIVDSRLEPGPGLPARARAAGLRIMTGYVIGGTTGTARVTGASVTKRDGAGRALPHALDTVACDLLLVSGGWSPVVHLFSQSGGRLRYDDDRVAFVPDRAVQDQACVGACAGTVALAECLAEGAAAGAEAVRRAGFDPGPARPAPAVVAPEPGTIAPLWWARPAAGQEHAWGKPFVDFQTDTTAHDIRQAAREGFESVEHVKRYTLTGFGTDQGKTANINALGILSETLNRPIPQVGTTTFRPPYTPVTFAAMAGRDRGDHLDPARLTAIHDRHVALGAEFEDVGQWKRPWYYPHAGEDMAAAVARECRAVREAVGVLDASTLGKIDIQGPDAAEFLNRVYTNAWKKLAIGRVRYGVMCREDGMVFDDGTTARIDQDRYLMTTTTGNAAAVMDHLEAYLQTEWPDLRVRLTSVTEQWATVGLAGPRAGVLMARLASGQDLSPAAFPFLSWRLAVVAGLHARVFRISFTGELQYEINVPWHQGGALWDAILRVGVDLGVTPYGTETMHVLRAEKGFIIVGQETDGTQTPGDLGLDWLVSKTKPDFIGKRSLSRPDMLRPDRRQLVGLRPKDRRPKDSRQVFPEGSQIVEPGAARRPPPVPMLGFITSSYWSPALDSGFALALVAGGRARIGDTVSVALPDGERPAVICDPVMYDKEGARRDGHPDAARRAA</sequence>
<dbReference type="EMBL" id="JACIGI010000014">
    <property type="protein sequence ID" value="MBB4286265.1"/>
    <property type="molecule type" value="Genomic_DNA"/>
</dbReference>
<dbReference type="Pfam" id="PF17806">
    <property type="entry name" value="SO_alpha_A3"/>
    <property type="match status" value="1"/>
</dbReference>
<feature type="domain" description="FAD/NAD(P)-binding" evidence="5">
    <location>
        <begin position="176"/>
        <end position="440"/>
    </location>
</feature>
<dbReference type="SUPFAM" id="SSF51971">
    <property type="entry name" value="Nucleotide-binding domain"/>
    <property type="match status" value="1"/>
</dbReference>
<accession>A0A7W6RZT9</accession>
<organism evidence="8 9">
    <name type="scientific">Roseospira goensis</name>
    <dbReference type="NCBI Taxonomy" id="391922"/>
    <lineage>
        <taxon>Bacteria</taxon>
        <taxon>Pseudomonadati</taxon>
        <taxon>Pseudomonadota</taxon>
        <taxon>Alphaproteobacteria</taxon>
        <taxon>Rhodospirillales</taxon>
        <taxon>Rhodospirillaceae</taxon>
        <taxon>Roseospira</taxon>
    </lineage>
</organism>
<evidence type="ECO:0000259" key="6">
    <source>
        <dbReference type="Pfam" id="PF08669"/>
    </source>
</evidence>
<feature type="domain" description="Aminomethyltransferase C-terminal" evidence="6">
    <location>
        <begin position="918"/>
        <end position="1010"/>
    </location>
</feature>
<feature type="region of interest" description="Disordered" evidence="3">
    <location>
        <begin position="924"/>
        <end position="951"/>
    </location>
</feature>
<dbReference type="EC" id="1.5.3.1" evidence="8"/>
<dbReference type="SUPFAM" id="SSF51905">
    <property type="entry name" value="FAD/NAD(P)-binding domain"/>
    <property type="match status" value="1"/>
</dbReference>
<dbReference type="Gene3D" id="1.10.10.1100">
    <property type="entry name" value="BFD-like [2Fe-2S]-binding domain"/>
    <property type="match status" value="1"/>
</dbReference>
<evidence type="ECO:0000256" key="1">
    <source>
        <dbReference type="ARBA" id="ARBA00008609"/>
    </source>
</evidence>
<dbReference type="InterPro" id="IPR023753">
    <property type="entry name" value="FAD/NAD-binding_dom"/>
</dbReference>
<dbReference type="PANTHER" id="PTHR43757">
    <property type="entry name" value="AMINOMETHYLTRANSFERASE"/>
    <property type="match status" value="1"/>
</dbReference>
<dbReference type="GO" id="GO:0046653">
    <property type="term" value="P:tetrahydrofolate metabolic process"/>
    <property type="evidence" value="ECO:0007669"/>
    <property type="project" value="InterPro"/>
</dbReference>
<dbReference type="SUPFAM" id="SSF101790">
    <property type="entry name" value="Aminomethyltransferase beta-barrel domain"/>
    <property type="match status" value="1"/>
</dbReference>
<name>A0A7W6RZT9_9PROT</name>
<evidence type="ECO:0000259" key="7">
    <source>
        <dbReference type="Pfam" id="PF17806"/>
    </source>
</evidence>
<feature type="domain" description="GCVT N-terminal" evidence="4">
    <location>
        <begin position="627"/>
        <end position="898"/>
    </location>
</feature>
<dbReference type="Pfam" id="PF07992">
    <property type="entry name" value="Pyr_redox_2"/>
    <property type="match status" value="1"/>
</dbReference>
<dbReference type="InterPro" id="IPR028896">
    <property type="entry name" value="GcvT/YgfZ/DmdA"/>
</dbReference>
<comment type="similarity">
    <text evidence="1">Belongs to the GcvT family.</text>
</comment>
<proteinExistence type="inferred from homology"/>
<dbReference type="InterPro" id="IPR013977">
    <property type="entry name" value="GcvT_C"/>
</dbReference>
<dbReference type="InterPro" id="IPR041117">
    <property type="entry name" value="SoxA_A3"/>
</dbReference>
<dbReference type="PRINTS" id="PR00368">
    <property type="entry name" value="FADPNR"/>
</dbReference>
<dbReference type="PIRSF" id="PIRSF037980">
    <property type="entry name" value="SoxA"/>
    <property type="match status" value="1"/>
</dbReference>
<evidence type="ECO:0000256" key="2">
    <source>
        <dbReference type="ARBA" id="ARBA00023002"/>
    </source>
</evidence>
<dbReference type="Pfam" id="PF01571">
    <property type="entry name" value="GCV_T"/>
    <property type="match status" value="1"/>
</dbReference>
<gene>
    <name evidence="8" type="ORF">GGD88_001992</name>
</gene>
<dbReference type="PRINTS" id="PR00411">
    <property type="entry name" value="PNDRDTASEI"/>
</dbReference>
<keyword evidence="9" id="KW-1185">Reference proteome</keyword>
<dbReference type="InterPro" id="IPR041854">
    <property type="entry name" value="BFD-like_2Fe2S-bd_dom_sf"/>
</dbReference>
<evidence type="ECO:0000259" key="4">
    <source>
        <dbReference type="Pfam" id="PF01571"/>
    </source>
</evidence>
<evidence type="ECO:0000313" key="9">
    <source>
        <dbReference type="Proteomes" id="UP000555728"/>
    </source>
</evidence>
<dbReference type="Gene3D" id="3.30.1360.120">
    <property type="entry name" value="Probable tRNA modification gtpase trme, domain 1"/>
    <property type="match status" value="1"/>
</dbReference>
<protein>
    <submittedName>
        <fullName evidence="8">Sarcosine oxidase subunit alpha</fullName>
        <ecNumber evidence="8">1.5.3.1</ecNumber>
    </submittedName>
</protein>
<dbReference type="InterPro" id="IPR006277">
    <property type="entry name" value="Sarcosine_oxidase_asu"/>
</dbReference>
<dbReference type="AlphaFoldDB" id="A0A7W6RZT9"/>
<evidence type="ECO:0000313" key="8">
    <source>
        <dbReference type="EMBL" id="MBB4286265.1"/>
    </source>
</evidence>
<dbReference type="PANTHER" id="PTHR43757:SF2">
    <property type="entry name" value="AMINOMETHYLTRANSFERASE, MITOCHONDRIAL"/>
    <property type="match status" value="1"/>
</dbReference>